<evidence type="ECO:0000256" key="2">
    <source>
        <dbReference type="SAM" id="MobiDB-lite"/>
    </source>
</evidence>
<feature type="region of interest" description="Disordered" evidence="2">
    <location>
        <begin position="86"/>
        <end position="123"/>
    </location>
</feature>
<feature type="compositionally biased region" description="Basic and acidic residues" evidence="2">
    <location>
        <begin position="93"/>
        <end position="105"/>
    </location>
</feature>
<evidence type="ECO:0008006" key="5">
    <source>
        <dbReference type="Google" id="ProtNLM"/>
    </source>
</evidence>
<dbReference type="Proteomes" id="UP001146351">
    <property type="component" value="Unassembled WGS sequence"/>
</dbReference>
<dbReference type="InterPro" id="IPR021833">
    <property type="entry name" value="DUF3425"/>
</dbReference>
<dbReference type="CDD" id="cd14688">
    <property type="entry name" value="bZIP_YAP"/>
    <property type="match status" value="1"/>
</dbReference>
<evidence type="ECO:0000256" key="1">
    <source>
        <dbReference type="SAM" id="Coils"/>
    </source>
</evidence>
<dbReference type="AlphaFoldDB" id="A0A9W9IPH2"/>
<evidence type="ECO:0000313" key="3">
    <source>
        <dbReference type="EMBL" id="KAJ5182788.1"/>
    </source>
</evidence>
<comment type="caution">
    <text evidence="3">The sequence shown here is derived from an EMBL/GenBank/DDBJ whole genome shotgun (WGS) entry which is preliminary data.</text>
</comment>
<evidence type="ECO:0000313" key="4">
    <source>
        <dbReference type="Proteomes" id="UP001146351"/>
    </source>
</evidence>
<accession>A0A9W9IPH2</accession>
<dbReference type="PANTHER" id="PTHR37012:SF6">
    <property type="entry name" value="BZIP TRANSCRIPTION FACTOR"/>
    <property type="match status" value="1"/>
</dbReference>
<reference evidence="3" key="2">
    <citation type="journal article" date="2023" name="IMA Fungus">
        <title>Comparative genomic study of the Penicillium genus elucidates a diverse pangenome and 15 lateral gene transfer events.</title>
        <authorList>
            <person name="Petersen C."/>
            <person name="Sorensen T."/>
            <person name="Nielsen M.R."/>
            <person name="Sondergaard T.E."/>
            <person name="Sorensen J.L."/>
            <person name="Fitzpatrick D.A."/>
            <person name="Frisvad J.C."/>
            <person name="Nielsen K.L."/>
        </authorList>
    </citation>
    <scope>NUCLEOTIDE SEQUENCE</scope>
    <source>
        <strain evidence="3">IBT 21917</strain>
    </source>
</reference>
<keyword evidence="1" id="KW-0175">Coiled coil</keyword>
<reference evidence="3" key="1">
    <citation type="submission" date="2022-11" db="EMBL/GenBank/DDBJ databases">
        <authorList>
            <person name="Petersen C."/>
        </authorList>
    </citation>
    <scope>NUCLEOTIDE SEQUENCE</scope>
    <source>
        <strain evidence="3">IBT 21917</strain>
    </source>
</reference>
<dbReference type="PANTHER" id="PTHR37012">
    <property type="entry name" value="B-ZIP TRANSCRIPTION FACTOR (EUROFUNG)-RELATED"/>
    <property type="match status" value="1"/>
</dbReference>
<protein>
    <recommendedName>
        <fullName evidence="5">BZIP domain-containing protein</fullName>
    </recommendedName>
</protein>
<feature type="coiled-coil region" evidence="1">
    <location>
        <begin position="48"/>
        <end position="75"/>
    </location>
</feature>
<dbReference type="OrthoDB" id="4161589at2759"/>
<organism evidence="3 4">
    <name type="scientific">Penicillium capsulatum</name>
    <dbReference type="NCBI Taxonomy" id="69766"/>
    <lineage>
        <taxon>Eukaryota</taxon>
        <taxon>Fungi</taxon>
        <taxon>Dikarya</taxon>
        <taxon>Ascomycota</taxon>
        <taxon>Pezizomycotina</taxon>
        <taxon>Eurotiomycetes</taxon>
        <taxon>Eurotiomycetidae</taxon>
        <taxon>Eurotiales</taxon>
        <taxon>Aspergillaceae</taxon>
        <taxon>Penicillium</taxon>
    </lineage>
</organism>
<dbReference type="Pfam" id="PF11905">
    <property type="entry name" value="DUF3425"/>
    <property type="match status" value="1"/>
</dbReference>
<name>A0A9W9IPH2_9EURO</name>
<gene>
    <name evidence="3" type="ORF">N7492_000404</name>
</gene>
<feature type="region of interest" description="Disordered" evidence="2">
    <location>
        <begin position="1"/>
        <end position="20"/>
    </location>
</feature>
<dbReference type="EMBL" id="JAPQKO010000001">
    <property type="protein sequence ID" value="KAJ5182788.1"/>
    <property type="molecule type" value="Genomic_DNA"/>
</dbReference>
<keyword evidence="4" id="KW-1185">Reference proteome</keyword>
<sequence length="365" mass="41933">MSDLSMADRKRLRDRRSQQTLRDKKLRYTAKLEERVTYCEEHHHDQSVQRLLQIIQGLQAQNEVLKSRQERLKCLFNTWDRDLETDPLASRADGSDPHPGEDPFRPRNGCRENISISPSGVNGFVTPPALSPIKSTPDTPDLLYTASVIPATGTQAPWNRVPLINDDFSDVQKLSCPWFNRLEEIIPCPNTPSSPLDLLYGTKANALADGIHTGIQRRPVRDPERLGLGWIVYHLTRWIISPSPETYDRLPSFLRPTEDQLQIAHPACLDAIPWPKMRQNLIHRWDFYYDQRDTIFGLLACCTKIRWPWGVDILERNADNELCIKPEFYETFMSLDGWGLTPEFVSQYPDLMTGMDGSSVVYTVI</sequence>
<proteinExistence type="predicted"/>